<keyword evidence="3" id="KW-0408">Iron</keyword>
<sequence>MAEYRAGSVEDFPVGSHKVVTAGRLVVGVFNVGGELFALPNICPHQFGPLVEGTVNGTMTCTAATGWKHEWGRRGEILTCPWHGMEFDIRTGRSLASEKIGVRPYSVRVEGDDVFVSTDRPRPAIGGD</sequence>
<dbReference type="EMBL" id="CADCUL010000153">
    <property type="protein sequence ID" value="CAA9381947.1"/>
    <property type="molecule type" value="Genomic_DNA"/>
</dbReference>
<proteinExistence type="predicted"/>
<evidence type="ECO:0000313" key="6">
    <source>
        <dbReference type="EMBL" id="CAA9381947.1"/>
    </source>
</evidence>
<evidence type="ECO:0000256" key="3">
    <source>
        <dbReference type="ARBA" id="ARBA00023004"/>
    </source>
</evidence>
<evidence type="ECO:0000256" key="2">
    <source>
        <dbReference type="ARBA" id="ARBA00022723"/>
    </source>
</evidence>
<dbReference type="AlphaFoldDB" id="A0A6J4N9S2"/>
<dbReference type="InterPro" id="IPR036922">
    <property type="entry name" value="Rieske_2Fe-2S_sf"/>
</dbReference>
<dbReference type="GO" id="GO:0016705">
    <property type="term" value="F:oxidoreductase activity, acting on paired donors, with incorporation or reduction of molecular oxygen"/>
    <property type="evidence" value="ECO:0007669"/>
    <property type="project" value="UniProtKB-ARBA"/>
</dbReference>
<dbReference type="GO" id="GO:0046872">
    <property type="term" value="F:metal ion binding"/>
    <property type="evidence" value="ECO:0007669"/>
    <property type="project" value="UniProtKB-KW"/>
</dbReference>
<dbReference type="SUPFAM" id="SSF50022">
    <property type="entry name" value="ISP domain"/>
    <property type="match status" value="1"/>
</dbReference>
<accession>A0A6J4N9S2</accession>
<dbReference type="PANTHER" id="PTHR21496">
    <property type="entry name" value="FERREDOXIN-RELATED"/>
    <property type="match status" value="1"/>
</dbReference>
<evidence type="ECO:0000259" key="5">
    <source>
        <dbReference type="PROSITE" id="PS51296"/>
    </source>
</evidence>
<dbReference type="GO" id="GO:0004497">
    <property type="term" value="F:monooxygenase activity"/>
    <property type="evidence" value="ECO:0007669"/>
    <property type="project" value="UniProtKB-ARBA"/>
</dbReference>
<dbReference type="GO" id="GO:0051537">
    <property type="term" value="F:2 iron, 2 sulfur cluster binding"/>
    <property type="evidence" value="ECO:0007669"/>
    <property type="project" value="UniProtKB-KW"/>
</dbReference>
<name>A0A6J4N9S2_9ACTN</name>
<keyword evidence="2" id="KW-0479">Metal-binding</keyword>
<dbReference type="PROSITE" id="PS51296">
    <property type="entry name" value="RIESKE"/>
    <property type="match status" value="1"/>
</dbReference>
<dbReference type="PANTHER" id="PTHR21496:SF23">
    <property type="entry name" value="3-PHENYLPROPIONATE_CINNAMIC ACID DIOXYGENASE FERREDOXIN SUBUNIT"/>
    <property type="match status" value="1"/>
</dbReference>
<keyword evidence="4" id="KW-0411">Iron-sulfur</keyword>
<evidence type="ECO:0000256" key="1">
    <source>
        <dbReference type="ARBA" id="ARBA00022714"/>
    </source>
</evidence>
<dbReference type="Pfam" id="PF00355">
    <property type="entry name" value="Rieske"/>
    <property type="match status" value="1"/>
</dbReference>
<reference evidence="6" key="1">
    <citation type="submission" date="2020-02" db="EMBL/GenBank/DDBJ databases">
        <authorList>
            <person name="Meier V. D."/>
        </authorList>
    </citation>
    <scope>NUCLEOTIDE SEQUENCE</scope>
    <source>
        <strain evidence="6">AVDCRST_MAG21</strain>
    </source>
</reference>
<feature type="domain" description="Rieske" evidence="5">
    <location>
        <begin position="3"/>
        <end position="116"/>
    </location>
</feature>
<keyword evidence="1" id="KW-0001">2Fe-2S</keyword>
<evidence type="ECO:0000256" key="4">
    <source>
        <dbReference type="ARBA" id="ARBA00023014"/>
    </source>
</evidence>
<gene>
    <name evidence="6" type="ORF">AVDCRST_MAG21-1763</name>
</gene>
<dbReference type="Gene3D" id="2.102.10.10">
    <property type="entry name" value="Rieske [2Fe-2S] iron-sulphur domain"/>
    <property type="match status" value="1"/>
</dbReference>
<organism evidence="6">
    <name type="scientific">uncultured Nocardioidaceae bacterium</name>
    <dbReference type="NCBI Taxonomy" id="253824"/>
    <lineage>
        <taxon>Bacteria</taxon>
        <taxon>Bacillati</taxon>
        <taxon>Actinomycetota</taxon>
        <taxon>Actinomycetes</taxon>
        <taxon>Propionibacteriales</taxon>
        <taxon>Nocardioidaceae</taxon>
        <taxon>environmental samples</taxon>
    </lineage>
</organism>
<dbReference type="InterPro" id="IPR017941">
    <property type="entry name" value="Rieske_2Fe-2S"/>
</dbReference>
<protein>
    <recommendedName>
        <fullName evidence="5">Rieske domain-containing protein</fullName>
    </recommendedName>
</protein>